<accession>A0A517U308</accession>
<evidence type="ECO:0000313" key="2">
    <source>
        <dbReference type="EMBL" id="QDT75008.1"/>
    </source>
</evidence>
<feature type="transmembrane region" description="Helical" evidence="1">
    <location>
        <begin position="29"/>
        <end position="46"/>
    </location>
</feature>
<dbReference type="RefSeq" id="WP_145434714.1">
    <property type="nucleotide sequence ID" value="NZ_CP036339.1"/>
</dbReference>
<keyword evidence="1" id="KW-1133">Transmembrane helix</keyword>
<feature type="transmembrane region" description="Helical" evidence="1">
    <location>
        <begin position="53"/>
        <end position="69"/>
    </location>
</feature>
<evidence type="ECO:0000256" key="1">
    <source>
        <dbReference type="SAM" id="Phobius"/>
    </source>
</evidence>
<protein>
    <submittedName>
        <fullName evidence="2">Uncharacterized protein</fullName>
    </submittedName>
</protein>
<reference evidence="2 3" key="1">
    <citation type="submission" date="2019-02" db="EMBL/GenBank/DDBJ databases">
        <title>Deep-cultivation of Planctomycetes and their phenomic and genomic characterization uncovers novel biology.</title>
        <authorList>
            <person name="Wiegand S."/>
            <person name="Jogler M."/>
            <person name="Boedeker C."/>
            <person name="Pinto D."/>
            <person name="Vollmers J."/>
            <person name="Rivas-Marin E."/>
            <person name="Kohn T."/>
            <person name="Peeters S.H."/>
            <person name="Heuer A."/>
            <person name="Rast P."/>
            <person name="Oberbeckmann S."/>
            <person name="Bunk B."/>
            <person name="Jeske O."/>
            <person name="Meyerdierks A."/>
            <person name="Storesund J.E."/>
            <person name="Kallscheuer N."/>
            <person name="Luecker S."/>
            <person name="Lage O.M."/>
            <person name="Pohl T."/>
            <person name="Merkel B.J."/>
            <person name="Hornburger P."/>
            <person name="Mueller R.-W."/>
            <person name="Bruemmer F."/>
            <person name="Labrenz M."/>
            <person name="Spormann A.M."/>
            <person name="Op den Camp H."/>
            <person name="Overmann J."/>
            <person name="Amann R."/>
            <person name="Jetten M.S.M."/>
            <person name="Mascher T."/>
            <person name="Medema M.H."/>
            <person name="Devos D.P."/>
            <person name="Kaster A.-K."/>
            <person name="Ovreas L."/>
            <person name="Rohde M."/>
            <person name="Galperin M.Y."/>
            <person name="Jogler C."/>
        </authorList>
    </citation>
    <scope>NUCLEOTIDE SEQUENCE [LARGE SCALE GENOMIC DNA]</scope>
    <source>
        <strain evidence="2 3">I41</strain>
    </source>
</reference>
<gene>
    <name evidence="2" type="ORF">I41_42160</name>
</gene>
<dbReference type="Proteomes" id="UP000317909">
    <property type="component" value="Chromosome"/>
</dbReference>
<organism evidence="2 3">
    <name type="scientific">Lacipirellula limnantheis</name>
    <dbReference type="NCBI Taxonomy" id="2528024"/>
    <lineage>
        <taxon>Bacteria</taxon>
        <taxon>Pseudomonadati</taxon>
        <taxon>Planctomycetota</taxon>
        <taxon>Planctomycetia</taxon>
        <taxon>Pirellulales</taxon>
        <taxon>Lacipirellulaceae</taxon>
        <taxon>Lacipirellula</taxon>
    </lineage>
</organism>
<evidence type="ECO:0000313" key="3">
    <source>
        <dbReference type="Proteomes" id="UP000317909"/>
    </source>
</evidence>
<keyword evidence="1" id="KW-0472">Membrane</keyword>
<proteinExistence type="predicted"/>
<dbReference type="EMBL" id="CP036339">
    <property type="protein sequence ID" value="QDT75008.1"/>
    <property type="molecule type" value="Genomic_DNA"/>
</dbReference>
<sequence length="120" mass="12837">MMIAMTAFAVVVAVSSFLGIEPILTLIVGFALLFLLPVALATLAFYSRGPRRTFFAGAFIGSLSAHYMLRMFSMSSSALQVAILGTLLVIAVASCGATALLARRFAERRRWHLPPSNDAG</sequence>
<feature type="transmembrane region" description="Helical" evidence="1">
    <location>
        <begin position="81"/>
        <end position="102"/>
    </location>
</feature>
<dbReference type="AlphaFoldDB" id="A0A517U308"/>
<dbReference type="KEGG" id="llh:I41_42160"/>
<keyword evidence="1" id="KW-0812">Transmembrane</keyword>
<keyword evidence="3" id="KW-1185">Reference proteome</keyword>
<name>A0A517U308_9BACT</name>